<name>A0ACB9CNZ1_ARCLA</name>
<organism evidence="1 2">
    <name type="scientific">Arctium lappa</name>
    <name type="common">Greater burdock</name>
    <name type="synonym">Lappa major</name>
    <dbReference type="NCBI Taxonomy" id="4217"/>
    <lineage>
        <taxon>Eukaryota</taxon>
        <taxon>Viridiplantae</taxon>
        <taxon>Streptophyta</taxon>
        <taxon>Embryophyta</taxon>
        <taxon>Tracheophyta</taxon>
        <taxon>Spermatophyta</taxon>
        <taxon>Magnoliopsida</taxon>
        <taxon>eudicotyledons</taxon>
        <taxon>Gunneridae</taxon>
        <taxon>Pentapetalae</taxon>
        <taxon>asterids</taxon>
        <taxon>campanulids</taxon>
        <taxon>Asterales</taxon>
        <taxon>Asteraceae</taxon>
        <taxon>Carduoideae</taxon>
        <taxon>Cardueae</taxon>
        <taxon>Arctiinae</taxon>
        <taxon>Arctium</taxon>
    </lineage>
</organism>
<comment type="caution">
    <text evidence="1">The sequence shown here is derived from an EMBL/GenBank/DDBJ whole genome shotgun (WGS) entry which is preliminary data.</text>
</comment>
<protein>
    <submittedName>
        <fullName evidence="1">Uncharacterized protein</fullName>
    </submittedName>
</protein>
<accession>A0ACB9CNZ1</accession>
<evidence type="ECO:0000313" key="2">
    <source>
        <dbReference type="Proteomes" id="UP001055879"/>
    </source>
</evidence>
<sequence>MASISKQGLALALIIVIVITSSSHTVTTADARSPYNRVRKLATDCNSPKQGEIAGCGGGGGSSKPRPSGPTPGASRCKKGCCGKNKLGDCICCK</sequence>
<evidence type="ECO:0000313" key="1">
    <source>
        <dbReference type="EMBL" id="KAI3735943.1"/>
    </source>
</evidence>
<gene>
    <name evidence="1" type="ORF">L6452_15470</name>
</gene>
<reference evidence="2" key="1">
    <citation type="journal article" date="2022" name="Mol. Ecol. Resour.">
        <title>The genomes of chicory, endive, great burdock and yacon provide insights into Asteraceae palaeo-polyploidization history and plant inulin production.</title>
        <authorList>
            <person name="Fan W."/>
            <person name="Wang S."/>
            <person name="Wang H."/>
            <person name="Wang A."/>
            <person name="Jiang F."/>
            <person name="Liu H."/>
            <person name="Zhao H."/>
            <person name="Xu D."/>
            <person name="Zhang Y."/>
        </authorList>
    </citation>
    <scope>NUCLEOTIDE SEQUENCE [LARGE SCALE GENOMIC DNA]</scope>
    <source>
        <strain evidence="2">cv. Niubang</strain>
    </source>
</reference>
<dbReference type="EMBL" id="CM042050">
    <property type="protein sequence ID" value="KAI3735943.1"/>
    <property type="molecule type" value="Genomic_DNA"/>
</dbReference>
<keyword evidence="2" id="KW-1185">Reference proteome</keyword>
<proteinExistence type="predicted"/>
<dbReference type="Proteomes" id="UP001055879">
    <property type="component" value="Linkage Group LG04"/>
</dbReference>
<reference evidence="1 2" key="2">
    <citation type="journal article" date="2022" name="Mol. Ecol. Resour.">
        <title>The genomes of chicory, endive, great burdock and yacon provide insights into Asteraceae paleo-polyploidization history and plant inulin production.</title>
        <authorList>
            <person name="Fan W."/>
            <person name="Wang S."/>
            <person name="Wang H."/>
            <person name="Wang A."/>
            <person name="Jiang F."/>
            <person name="Liu H."/>
            <person name="Zhao H."/>
            <person name="Xu D."/>
            <person name="Zhang Y."/>
        </authorList>
    </citation>
    <scope>NUCLEOTIDE SEQUENCE [LARGE SCALE GENOMIC DNA]</scope>
    <source>
        <strain evidence="2">cv. Niubang</strain>
    </source>
</reference>